<name>T1HGB4_RHOPR</name>
<dbReference type="AlphaFoldDB" id="T1HGB4"/>
<proteinExistence type="predicted"/>
<evidence type="ECO:0000256" key="1">
    <source>
        <dbReference type="ARBA" id="ARBA00004141"/>
    </source>
</evidence>
<dbReference type="HOGENOM" id="CLU_511244_0_0_1"/>
<evidence type="ECO:0000256" key="2">
    <source>
        <dbReference type="ARBA" id="ARBA00022692"/>
    </source>
</evidence>
<keyword evidence="3" id="KW-1133">Transmembrane helix</keyword>
<dbReference type="PANTHER" id="PTHR14187">
    <property type="entry name" value="ALPHA KINASE/ELONGATION FACTOR 2 KINASE"/>
    <property type="match status" value="1"/>
</dbReference>
<accession>T1HGB4</accession>
<keyword evidence="2" id="KW-0812">Transmembrane</keyword>
<keyword evidence="4" id="KW-0472">Membrane</keyword>
<dbReference type="Gene3D" id="1.20.1250.20">
    <property type="entry name" value="MFS general substrate transporter like domains"/>
    <property type="match status" value="1"/>
</dbReference>
<sequence>MGPILPFLPVFGKQLGVSEVVMGGINAVLPILFLIIKPFFGYIIDYFHKKRKIIFISLLIATSLFYFFMVFIPNTKTVVKINCKHLSSCNDSYEIKTASCQWSNGNSSEFIAVDLATYCTTSFDSISCLSANETVLLVCDEPDTEFYIGFTFWAFTILMSLGTIGYNVSNCISDAICFYILGNGCEMKYGQQRVWGTIGFGISALLGGFAMDFLNDDVTQSQGTKDYFPAFSIATLCMIIDILCCIKLKLPPMPKSENISRDISKLIKQPHIVTFLFFAVFVEHAVRDYGHPELTWSNEGILKIHPSLMFQLFQPTLEKITEHIEAVLSSRRLDDAISYLFLVGGFSESQILQETIKDNFSNRVHIIIPQAVSLSVLKGGVLYGLNPSVVTSRRVTHTYGLGVVKPFLNGIHPIDKLVIRGGQRWCVDVLERLVESGQAVTLGQVVSKKYTPASLQQSEIVLQVYATVSKNAQFITDPNVHKCGLLRLQLPKQKDIKLREIVVSLVFGGTEVSAFAVDSATGQTVHTILDFTS</sequence>
<organism evidence="6 7">
    <name type="scientific">Rhodnius prolixus</name>
    <name type="common">Triatomid bug</name>
    <dbReference type="NCBI Taxonomy" id="13249"/>
    <lineage>
        <taxon>Eukaryota</taxon>
        <taxon>Metazoa</taxon>
        <taxon>Ecdysozoa</taxon>
        <taxon>Arthropoda</taxon>
        <taxon>Hexapoda</taxon>
        <taxon>Insecta</taxon>
        <taxon>Pterygota</taxon>
        <taxon>Neoptera</taxon>
        <taxon>Paraneoptera</taxon>
        <taxon>Hemiptera</taxon>
        <taxon>Heteroptera</taxon>
        <taxon>Panheteroptera</taxon>
        <taxon>Cimicomorpha</taxon>
        <taxon>Reduviidae</taxon>
        <taxon>Triatominae</taxon>
        <taxon>Rhodnius</taxon>
    </lineage>
</organism>
<dbReference type="FunCoup" id="T1HGB4">
    <property type="interactions" value="38"/>
</dbReference>
<dbReference type="EMBL" id="ACPB03015953">
    <property type="status" value="NOT_ANNOTATED_CDS"/>
    <property type="molecule type" value="Genomic_DNA"/>
</dbReference>
<feature type="domain" description="Major facilitator superfamily associated" evidence="5">
    <location>
        <begin position="2"/>
        <end position="283"/>
    </location>
</feature>
<dbReference type="eggNOG" id="KOG3762">
    <property type="taxonomic scope" value="Eukaryota"/>
</dbReference>
<dbReference type="eggNOG" id="KOG0101">
    <property type="taxonomic scope" value="Eukaryota"/>
</dbReference>
<dbReference type="Proteomes" id="UP000015103">
    <property type="component" value="Unassembled WGS sequence"/>
</dbReference>
<dbReference type="PANTHER" id="PTHR14187:SF46">
    <property type="entry name" value="HEAT SHOCK 70 KDA PROTEIN 12A"/>
    <property type="match status" value="1"/>
</dbReference>
<dbReference type="SUPFAM" id="SSF53067">
    <property type="entry name" value="Actin-like ATPase domain"/>
    <property type="match status" value="1"/>
</dbReference>
<dbReference type="STRING" id="13249.T1HGB4"/>
<keyword evidence="7" id="KW-1185">Reference proteome</keyword>
<protein>
    <submittedName>
        <fullName evidence="6">MFS_1_like domain-containing protein</fullName>
    </submittedName>
</protein>
<comment type="subcellular location">
    <subcellularLocation>
        <location evidence="1">Membrane</location>
        <topology evidence="1">Multi-pass membrane protein</topology>
    </subcellularLocation>
</comment>
<evidence type="ECO:0000313" key="7">
    <source>
        <dbReference type="Proteomes" id="UP000015103"/>
    </source>
</evidence>
<dbReference type="InterPro" id="IPR043129">
    <property type="entry name" value="ATPase_NBD"/>
</dbReference>
<dbReference type="SUPFAM" id="SSF103473">
    <property type="entry name" value="MFS general substrate transporter"/>
    <property type="match status" value="1"/>
</dbReference>
<reference evidence="6" key="1">
    <citation type="submission" date="2015-05" db="UniProtKB">
        <authorList>
            <consortium name="EnsemblMetazoa"/>
        </authorList>
    </citation>
    <scope>IDENTIFICATION</scope>
</reference>
<dbReference type="InterPro" id="IPR036259">
    <property type="entry name" value="MFS_trans_sf"/>
</dbReference>
<dbReference type="InParanoid" id="T1HGB4"/>
<dbReference type="InterPro" id="IPR024989">
    <property type="entry name" value="MFS_assoc_dom"/>
</dbReference>
<dbReference type="Pfam" id="PF12832">
    <property type="entry name" value="MFS_1_like"/>
    <property type="match status" value="1"/>
</dbReference>
<dbReference type="EMBL" id="ACPB03015954">
    <property type="status" value="NOT_ANNOTATED_CDS"/>
    <property type="molecule type" value="Genomic_DNA"/>
</dbReference>
<evidence type="ECO:0000256" key="3">
    <source>
        <dbReference type="ARBA" id="ARBA00022989"/>
    </source>
</evidence>
<dbReference type="VEuPathDB" id="VectorBase:RPRC003087"/>
<dbReference type="GO" id="GO:0016020">
    <property type="term" value="C:membrane"/>
    <property type="evidence" value="ECO:0007669"/>
    <property type="project" value="UniProtKB-SubCell"/>
</dbReference>
<evidence type="ECO:0000313" key="6">
    <source>
        <dbReference type="EnsemblMetazoa" id="RPRC003087-PA"/>
    </source>
</evidence>
<evidence type="ECO:0000256" key="4">
    <source>
        <dbReference type="ARBA" id="ARBA00023136"/>
    </source>
</evidence>
<dbReference type="EnsemblMetazoa" id="RPRC003087-RA">
    <property type="protein sequence ID" value="RPRC003087-PA"/>
    <property type="gene ID" value="RPRC003087"/>
</dbReference>
<evidence type="ECO:0000259" key="5">
    <source>
        <dbReference type="Pfam" id="PF12832"/>
    </source>
</evidence>